<gene>
    <name evidence="4" type="ORF">ACFFI0_14275</name>
</gene>
<accession>A0ABV6HNI9</accession>
<dbReference type="Gene3D" id="3.40.50.720">
    <property type="entry name" value="NAD(P)-binding Rossmann-like Domain"/>
    <property type="match status" value="1"/>
</dbReference>
<evidence type="ECO:0000313" key="4">
    <source>
        <dbReference type="EMBL" id="MFC0319483.1"/>
    </source>
</evidence>
<name>A0ABV6HNI9_9SPHI</name>
<sequence>MENSLQDKVVLVTGAGRGLGAAICKRLSRDGASIALTDVRENDLVHTSAEISAAGCNAQSYVMDVSDETSVINVLKQVVDHFGRLDVIINNAGVDYTKSVEELSLNEWDQVMSVNLRGPFIVSKSAFPYLKKNGQGHIVNIVSTASKRAWANASPYHASKWGLLGFSHALHVEGRKEGIKVTAVIAGGMKTPFLLERFPDIDVNLLQDPENVADTVRYVLSLPKETVIPEIMVLPMTETSWP</sequence>
<proteinExistence type="inferred from homology"/>
<dbReference type="GO" id="GO:0016491">
    <property type="term" value="F:oxidoreductase activity"/>
    <property type="evidence" value="ECO:0007669"/>
    <property type="project" value="UniProtKB-KW"/>
</dbReference>
<evidence type="ECO:0000256" key="2">
    <source>
        <dbReference type="ARBA" id="ARBA00023002"/>
    </source>
</evidence>
<dbReference type="SUPFAM" id="SSF51735">
    <property type="entry name" value="NAD(P)-binding Rossmann-fold domains"/>
    <property type="match status" value="1"/>
</dbReference>
<keyword evidence="2 4" id="KW-0560">Oxidoreductase</keyword>
<evidence type="ECO:0000313" key="5">
    <source>
        <dbReference type="Proteomes" id="UP001589774"/>
    </source>
</evidence>
<keyword evidence="5" id="KW-1185">Reference proteome</keyword>
<dbReference type="PANTHER" id="PTHR43669">
    <property type="entry name" value="5-KETO-D-GLUCONATE 5-REDUCTASE"/>
    <property type="match status" value="1"/>
</dbReference>
<dbReference type="InterPro" id="IPR036291">
    <property type="entry name" value="NAD(P)-bd_dom_sf"/>
</dbReference>
<comment type="caution">
    <text evidence="4">The sequence shown here is derived from an EMBL/GenBank/DDBJ whole genome shotgun (WGS) entry which is preliminary data.</text>
</comment>
<dbReference type="EC" id="1.-.-.-" evidence="4"/>
<dbReference type="Pfam" id="PF00106">
    <property type="entry name" value="adh_short"/>
    <property type="match status" value="1"/>
</dbReference>
<comment type="similarity">
    <text evidence="1 3">Belongs to the short-chain dehydrogenases/reductases (SDR) family.</text>
</comment>
<evidence type="ECO:0000256" key="1">
    <source>
        <dbReference type="ARBA" id="ARBA00006484"/>
    </source>
</evidence>
<dbReference type="PRINTS" id="PR00080">
    <property type="entry name" value="SDRFAMILY"/>
</dbReference>
<dbReference type="PRINTS" id="PR00081">
    <property type="entry name" value="GDHRDH"/>
</dbReference>
<protein>
    <submittedName>
        <fullName evidence="4">SDR family oxidoreductase</fullName>
        <ecNumber evidence="4">1.-.-.-</ecNumber>
    </submittedName>
</protein>
<reference evidence="4 5" key="1">
    <citation type="submission" date="2024-09" db="EMBL/GenBank/DDBJ databases">
        <authorList>
            <person name="Sun Q."/>
            <person name="Mori K."/>
        </authorList>
    </citation>
    <scope>NUCLEOTIDE SEQUENCE [LARGE SCALE GENOMIC DNA]</scope>
    <source>
        <strain evidence="4 5">CCM 7765</strain>
    </source>
</reference>
<dbReference type="CDD" id="cd05233">
    <property type="entry name" value="SDR_c"/>
    <property type="match status" value="1"/>
</dbReference>
<evidence type="ECO:0000256" key="3">
    <source>
        <dbReference type="RuleBase" id="RU000363"/>
    </source>
</evidence>
<dbReference type="RefSeq" id="WP_130855913.1">
    <property type="nucleotide sequence ID" value="NZ_JBHLWO010000002.1"/>
</dbReference>
<dbReference type="InterPro" id="IPR002347">
    <property type="entry name" value="SDR_fam"/>
</dbReference>
<dbReference type="EMBL" id="JBHLWO010000002">
    <property type="protein sequence ID" value="MFC0319483.1"/>
    <property type="molecule type" value="Genomic_DNA"/>
</dbReference>
<organism evidence="4 5">
    <name type="scientific">Olivibacter oleidegradans</name>
    <dbReference type="NCBI Taxonomy" id="760123"/>
    <lineage>
        <taxon>Bacteria</taxon>
        <taxon>Pseudomonadati</taxon>
        <taxon>Bacteroidota</taxon>
        <taxon>Sphingobacteriia</taxon>
        <taxon>Sphingobacteriales</taxon>
        <taxon>Sphingobacteriaceae</taxon>
        <taxon>Olivibacter</taxon>
    </lineage>
</organism>
<dbReference type="Proteomes" id="UP001589774">
    <property type="component" value="Unassembled WGS sequence"/>
</dbReference>
<dbReference type="PANTHER" id="PTHR43669:SF3">
    <property type="entry name" value="ALCOHOL DEHYDROGENASE, PUTATIVE (AFU_ORTHOLOGUE AFUA_3G03445)-RELATED"/>
    <property type="match status" value="1"/>
</dbReference>